<feature type="active site" description="Proton donor" evidence="12">
    <location>
        <position position="204"/>
    </location>
</feature>
<keyword evidence="13 14" id="KW-0521">NADP</keyword>
<dbReference type="InterPro" id="IPR036291">
    <property type="entry name" value="NAD(P)-bd_dom_sf"/>
</dbReference>
<dbReference type="GO" id="GO:0009088">
    <property type="term" value="P:threonine biosynthetic process"/>
    <property type="evidence" value="ECO:0007669"/>
    <property type="project" value="UniProtKB-KW"/>
</dbReference>
<comment type="pathway">
    <text evidence="1 14">Amino-acid biosynthesis; L-threonine biosynthesis; L-threonine from L-aspartate: step 3/5.</text>
</comment>
<feature type="domain" description="Aspartate/homoserine dehydrogenase NAD-binding" evidence="17">
    <location>
        <begin position="10"/>
        <end position="128"/>
    </location>
</feature>
<protein>
    <recommendedName>
        <fullName evidence="5 14">Homoserine dehydrogenase</fullName>
        <ecNumber evidence="4 14">1.1.1.3</ecNumber>
    </recommendedName>
</protein>
<evidence type="ECO:0000256" key="4">
    <source>
        <dbReference type="ARBA" id="ARBA00013213"/>
    </source>
</evidence>
<feature type="binding site" evidence="13">
    <location>
        <position position="104"/>
    </location>
    <ligand>
        <name>NADPH</name>
        <dbReference type="ChEBI" id="CHEBI:57783"/>
    </ligand>
</feature>
<dbReference type="FunFam" id="3.30.360.10:FF:000005">
    <property type="entry name" value="Homoserine dehydrogenase"/>
    <property type="match status" value="1"/>
</dbReference>
<evidence type="ECO:0000256" key="5">
    <source>
        <dbReference type="ARBA" id="ARBA00013376"/>
    </source>
</evidence>
<dbReference type="SUPFAM" id="SSF51735">
    <property type="entry name" value="NAD(P)-binding Rossmann-fold domains"/>
    <property type="match status" value="1"/>
</dbReference>
<name>A0AAW9NQ20_9BACL</name>
<dbReference type="NCBIfam" id="NF004976">
    <property type="entry name" value="PRK06349.1"/>
    <property type="match status" value="1"/>
</dbReference>
<keyword evidence="8 14" id="KW-0560">Oxidoreductase</keyword>
<evidence type="ECO:0000256" key="3">
    <source>
        <dbReference type="ARBA" id="ARBA00006753"/>
    </source>
</evidence>
<dbReference type="EC" id="1.1.1.3" evidence="4 14"/>
<dbReference type="PIRSF" id="PIRSF036497">
    <property type="entry name" value="HDH_short"/>
    <property type="match status" value="1"/>
</dbReference>
<accession>A0AAW9NQ20</accession>
<comment type="catalytic activity">
    <reaction evidence="11">
        <text>L-homoserine + NADP(+) = L-aspartate 4-semialdehyde + NADPH + H(+)</text>
        <dbReference type="Rhea" id="RHEA:15761"/>
        <dbReference type="ChEBI" id="CHEBI:15378"/>
        <dbReference type="ChEBI" id="CHEBI:57476"/>
        <dbReference type="ChEBI" id="CHEBI:57783"/>
        <dbReference type="ChEBI" id="CHEBI:58349"/>
        <dbReference type="ChEBI" id="CHEBI:537519"/>
        <dbReference type="EC" id="1.1.1.3"/>
    </reaction>
    <physiologicalReaction direction="right-to-left" evidence="11">
        <dbReference type="Rhea" id="RHEA:15763"/>
    </physiologicalReaction>
</comment>
<dbReference type="PANTHER" id="PTHR43331:SF1">
    <property type="entry name" value="HOMOSERINE DEHYDROGENASE"/>
    <property type="match status" value="1"/>
</dbReference>
<evidence type="ECO:0000256" key="11">
    <source>
        <dbReference type="ARBA" id="ARBA00048841"/>
    </source>
</evidence>
<dbReference type="RefSeq" id="WP_326123071.1">
    <property type="nucleotide sequence ID" value="NZ_JARSFG010000012.1"/>
</dbReference>
<dbReference type="PANTHER" id="PTHR43331">
    <property type="entry name" value="HOMOSERINE DEHYDROGENASE"/>
    <property type="match status" value="1"/>
</dbReference>
<evidence type="ECO:0000256" key="7">
    <source>
        <dbReference type="ARBA" id="ARBA00022697"/>
    </source>
</evidence>
<evidence type="ECO:0000256" key="14">
    <source>
        <dbReference type="RuleBase" id="RU000579"/>
    </source>
</evidence>
<keyword evidence="6 14" id="KW-0028">Amino-acid biosynthesis</keyword>
<evidence type="ECO:0000256" key="6">
    <source>
        <dbReference type="ARBA" id="ARBA00022605"/>
    </source>
</evidence>
<dbReference type="Pfam" id="PF03447">
    <property type="entry name" value="NAD_binding_3"/>
    <property type="match status" value="1"/>
</dbReference>
<feature type="domain" description="Homoserine dehydrogenase catalytic" evidence="16">
    <location>
        <begin position="136"/>
        <end position="313"/>
    </location>
</feature>
<dbReference type="AlphaFoldDB" id="A0AAW9NQ20"/>
<keyword evidence="9" id="KW-0915">Sodium</keyword>
<evidence type="ECO:0000256" key="15">
    <source>
        <dbReference type="RuleBase" id="RU004171"/>
    </source>
</evidence>
<gene>
    <name evidence="18" type="ORF">P9B03_08815</name>
</gene>
<feature type="binding site" evidence="13">
    <location>
        <position position="189"/>
    </location>
    <ligand>
        <name>L-homoserine</name>
        <dbReference type="ChEBI" id="CHEBI:57476"/>
    </ligand>
</feature>
<dbReference type="SUPFAM" id="SSF55347">
    <property type="entry name" value="Glyceraldehyde-3-phosphate dehydrogenase-like, C-terminal domain"/>
    <property type="match status" value="1"/>
</dbReference>
<dbReference type="InterPro" id="IPR001342">
    <property type="entry name" value="HDH_cat"/>
</dbReference>
<evidence type="ECO:0000256" key="1">
    <source>
        <dbReference type="ARBA" id="ARBA00005056"/>
    </source>
</evidence>
<proteinExistence type="inferred from homology"/>
<evidence type="ECO:0000256" key="2">
    <source>
        <dbReference type="ARBA" id="ARBA00005062"/>
    </source>
</evidence>
<dbReference type="Gene3D" id="3.30.360.10">
    <property type="entry name" value="Dihydrodipicolinate Reductase, domain 2"/>
    <property type="match status" value="1"/>
</dbReference>
<dbReference type="GO" id="GO:0009086">
    <property type="term" value="P:methionine biosynthetic process"/>
    <property type="evidence" value="ECO:0007669"/>
    <property type="project" value="UniProtKB-KW"/>
</dbReference>
<dbReference type="Gene3D" id="3.40.50.720">
    <property type="entry name" value="NAD(P)-binding Rossmann-like Domain"/>
    <property type="match status" value="1"/>
</dbReference>
<evidence type="ECO:0000313" key="18">
    <source>
        <dbReference type="EMBL" id="MEC1178581.1"/>
    </source>
</evidence>
<feature type="binding site" evidence="13">
    <location>
        <begin position="10"/>
        <end position="15"/>
    </location>
    <ligand>
        <name>NADP(+)</name>
        <dbReference type="ChEBI" id="CHEBI:58349"/>
    </ligand>
</feature>
<evidence type="ECO:0000256" key="8">
    <source>
        <dbReference type="ARBA" id="ARBA00023002"/>
    </source>
</evidence>
<sequence length="328" mass="35991">MATVKAAILGFGTVGQGIYHILKERKLELQEKLGVELEVAKILVTDASKERVPNTLHLMTESIEDVLAEPGLQVVFEAIVNEEPAFSYLKRLVEHKCHVITANKVMFAKRGQELEQLAKEHGVRVGYEASVAGGVPVIKTLKNVLLVNNAQRIQGILNGTTNYIFTKMRIENVSFEDALREAQQLGYAEADPFNDVSGQDAFKKLMILSSLAFGEQPNWSEIDVIGIDTISLSDVETANAQGLRYRHVAEIERLADGKLVGKVAPLLVNQEHPLYPIDDVYNAVTVDTDYIGTLTLVGPGAGMYPTASVMVEDYAEIMLRGAGQAVWI</sequence>
<organism evidence="18 19">
    <name type="scientific">Metasolibacillus meyeri</name>
    <dbReference type="NCBI Taxonomy" id="1071052"/>
    <lineage>
        <taxon>Bacteria</taxon>
        <taxon>Bacillati</taxon>
        <taxon>Bacillota</taxon>
        <taxon>Bacilli</taxon>
        <taxon>Bacillales</taxon>
        <taxon>Caryophanaceae</taxon>
        <taxon>Metasolibacillus</taxon>
    </lineage>
</organism>
<dbReference type="Pfam" id="PF00742">
    <property type="entry name" value="Homoserine_dh"/>
    <property type="match status" value="1"/>
</dbReference>
<keyword evidence="10 14" id="KW-0486">Methionine biosynthesis</keyword>
<evidence type="ECO:0000256" key="10">
    <source>
        <dbReference type="ARBA" id="ARBA00023167"/>
    </source>
</evidence>
<dbReference type="Proteomes" id="UP001344888">
    <property type="component" value="Unassembled WGS sequence"/>
</dbReference>
<evidence type="ECO:0000256" key="9">
    <source>
        <dbReference type="ARBA" id="ARBA00023053"/>
    </source>
</evidence>
<comment type="caution">
    <text evidence="18">The sequence shown here is derived from an EMBL/GenBank/DDBJ whole genome shotgun (WGS) entry which is preliminary data.</text>
</comment>
<dbReference type="PROSITE" id="PS01042">
    <property type="entry name" value="HOMOSER_DHGENASE"/>
    <property type="match status" value="1"/>
</dbReference>
<dbReference type="InterPro" id="IPR019811">
    <property type="entry name" value="HDH_CS"/>
</dbReference>
<dbReference type="EMBL" id="JARSFG010000012">
    <property type="protein sequence ID" value="MEC1178581.1"/>
    <property type="molecule type" value="Genomic_DNA"/>
</dbReference>
<dbReference type="GO" id="GO:0050661">
    <property type="term" value="F:NADP binding"/>
    <property type="evidence" value="ECO:0007669"/>
    <property type="project" value="InterPro"/>
</dbReference>
<evidence type="ECO:0000259" key="17">
    <source>
        <dbReference type="Pfam" id="PF03447"/>
    </source>
</evidence>
<comment type="similarity">
    <text evidence="3 15">Belongs to the homoserine dehydrogenase family.</text>
</comment>
<evidence type="ECO:0000259" key="16">
    <source>
        <dbReference type="Pfam" id="PF00742"/>
    </source>
</evidence>
<comment type="pathway">
    <text evidence="2 14">Amino-acid biosynthesis; L-methionine biosynthesis via de novo pathway; L-homoserine from L-aspartate: step 3/3.</text>
</comment>
<dbReference type="InterPro" id="IPR005106">
    <property type="entry name" value="Asp/hSer_DH_NAD-bd"/>
</dbReference>
<keyword evidence="19" id="KW-1185">Reference proteome</keyword>
<dbReference type="InterPro" id="IPR022697">
    <property type="entry name" value="HDH_short"/>
</dbReference>
<evidence type="ECO:0000256" key="12">
    <source>
        <dbReference type="PIRSR" id="PIRSR036497-1"/>
    </source>
</evidence>
<keyword evidence="7 14" id="KW-0791">Threonine biosynthesis</keyword>
<evidence type="ECO:0000256" key="13">
    <source>
        <dbReference type="PIRSR" id="PIRSR036497-2"/>
    </source>
</evidence>
<reference evidence="18 19" key="1">
    <citation type="submission" date="2023-03" db="EMBL/GenBank/DDBJ databases">
        <title>Bacillus Genome Sequencing.</title>
        <authorList>
            <person name="Dunlap C."/>
        </authorList>
    </citation>
    <scope>NUCLEOTIDE SEQUENCE [LARGE SCALE GENOMIC DNA]</scope>
    <source>
        <strain evidence="18 19">B-59205</strain>
    </source>
</reference>
<evidence type="ECO:0000313" key="19">
    <source>
        <dbReference type="Proteomes" id="UP001344888"/>
    </source>
</evidence>
<dbReference type="GO" id="GO:0004412">
    <property type="term" value="F:homoserine dehydrogenase activity"/>
    <property type="evidence" value="ECO:0007669"/>
    <property type="project" value="UniProtKB-EC"/>
</dbReference>